<evidence type="ECO:0000313" key="1">
    <source>
        <dbReference type="EMBL" id="EQD34175.1"/>
    </source>
</evidence>
<gene>
    <name evidence="1" type="ORF">B1A_18813</name>
</gene>
<organism evidence="1">
    <name type="scientific">mine drainage metagenome</name>
    <dbReference type="NCBI Taxonomy" id="410659"/>
    <lineage>
        <taxon>unclassified sequences</taxon>
        <taxon>metagenomes</taxon>
        <taxon>ecological metagenomes</taxon>
    </lineage>
</organism>
<proteinExistence type="predicted"/>
<dbReference type="Gene3D" id="2.40.30.170">
    <property type="match status" value="1"/>
</dbReference>
<sequence length="96" mass="10356">GLIGDLHELFVRADVSKLDLSRVRVGARALISTDAFPGQSFPGKVVRVSGIMGKRHAISNDPADRRDDKTLAALIELDGHPPLPIGLRVDVRIATH</sequence>
<protein>
    <submittedName>
        <fullName evidence="1">Secretion protein HlyD family protein</fullName>
    </submittedName>
</protein>
<reference evidence="1" key="2">
    <citation type="journal article" date="2014" name="ISME J.">
        <title>Microbial stratification in low pH oxic and suboxic macroscopic growths along an acid mine drainage.</title>
        <authorList>
            <person name="Mendez-Garcia C."/>
            <person name="Mesa V."/>
            <person name="Sprenger R.R."/>
            <person name="Richter M."/>
            <person name="Diez M.S."/>
            <person name="Solano J."/>
            <person name="Bargiela R."/>
            <person name="Golyshina O.V."/>
            <person name="Manteca A."/>
            <person name="Ramos J.L."/>
            <person name="Gallego J.R."/>
            <person name="Llorente I."/>
            <person name="Martins Dos Santos V.A."/>
            <person name="Jensen O.N."/>
            <person name="Pelaez A.I."/>
            <person name="Sanchez J."/>
            <person name="Ferrer M."/>
        </authorList>
    </citation>
    <scope>NUCLEOTIDE SEQUENCE</scope>
</reference>
<comment type="caution">
    <text evidence="1">The sequence shown here is derived from an EMBL/GenBank/DDBJ whole genome shotgun (WGS) entry which is preliminary data.</text>
</comment>
<feature type="non-terminal residue" evidence="1">
    <location>
        <position position="1"/>
    </location>
</feature>
<accession>T0ZW88</accession>
<dbReference type="EMBL" id="AUZX01013887">
    <property type="protein sequence ID" value="EQD34175.1"/>
    <property type="molecule type" value="Genomic_DNA"/>
</dbReference>
<name>T0ZW88_9ZZZZ</name>
<reference evidence="1" key="1">
    <citation type="submission" date="2013-08" db="EMBL/GenBank/DDBJ databases">
        <authorList>
            <person name="Mendez C."/>
            <person name="Richter M."/>
            <person name="Ferrer M."/>
            <person name="Sanchez J."/>
        </authorList>
    </citation>
    <scope>NUCLEOTIDE SEQUENCE</scope>
</reference>
<dbReference type="AlphaFoldDB" id="T0ZW88"/>